<accession>A0A5C1Y8I0</accession>
<keyword evidence="3" id="KW-1185">Reference proteome</keyword>
<feature type="transmembrane region" description="Helical" evidence="1">
    <location>
        <begin position="226"/>
        <end position="247"/>
    </location>
</feature>
<dbReference type="AlphaFoldDB" id="A0A5C1Y8I0"/>
<protein>
    <submittedName>
        <fullName evidence="2">Uncharacterized protein</fullName>
    </submittedName>
</protein>
<name>A0A5C1Y8I0_9MICO</name>
<feature type="transmembrane region" description="Helical" evidence="1">
    <location>
        <begin position="160"/>
        <end position="181"/>
    </location>
</feature>
<organism evidence="2 3">
    <name type="scientific">Protaetiibacter larvae</name>
    <dbReference type="NCBI Taxonomy" id="2592654"/>
    <lineage>
        <taxon>Bacteria</taxon>
        <taxon>Bacillati</taxon>
        <taxon>Actinomycetota</taxon>
        <taxon>Actinomycetes</taxon>
        <taxon>Micrococcales</taxon>
        <taxon>Microbacteriaceae</taxon>
        <taxon>Protaetiibacter</taxon>
    </lineage>
</organism>
<feature type="transmembrane region" description="Helical" evidence="1">
    <location>
        <begin position="75"/>
        <end position="99"/>
    </location>
</feature>
<dbReference type="EMBL" id="CP043504">
    <property type="protein sequence ID" value="QEO10403.1"/>
    <property type="molecule type" value="Genomic_DNA"/>
</dbReference>
<keyword evidence="1" id="KW-0812">Transmembrane</keyword>
<keyword evidence="1" id="KW-0472">Membrane</keyword>
<evidence type="ECO:0000256" key="1">
    <source>
        <dbReference type="SAM" id="Phobius"/>
    </source>
</evidence>
<reference evidence="2 3" key="1">
    <citation type="submission" date="2019-09" db="EMBL/GenBank/DDBJ databases">
        <title>Genome sequencing of strain KACC 19322.</title>
        <authorList>
            <person name="Heo J."/>
            <person name="Kim S.-J."/>
            <person name="Kim J.-S."/>
            <person name="Hong S.-B."/>
            <person name="Kwon S.-W."/>
        </authorList>
    </citation>
    <scope>NUCLEOTIDE SEQUENCE [LARGE SCALE GENOMIC DNA]</scope>
    <source>
        <strain evidence="2 3">KACC 19322</strain>
    </source>
</reference>
<sequence length="254" mass="27266">MSTLTAAPAVPVAPPFARVWRIARLLVANPWTTIGFPIVILTVIFALNWAIWWVIVATVGAENAADPTLYTGALSFVFIYMLVVAVQAVNLSFPLALGYGATRRAFSLGSGLAFLLLSAGYALVMTLGAWVEQLTGGWGLEGQFFRTFTFVTDAGWFAQWWVYFCWLVFFFATGTIFAAVFVRWKAIGLTSAFLALAILVVGAIAALTLSGSWLRLWGALDALGTLGFASVLIIPAAVAAAIAHLVLRRATPRG</sequence>
<feature type="transmembrane region" description="Helical" evidence="1">
    <location>
        <begin position="111"/>
        <end position="131"/>
    </location>
</feature>
<proteinExistence type="predicted"/>
<dbReference type="Proteomes" id="UP000322159">
    <property type="component" value="Chromosome"/>
</dbReference>
<evidence type="ECO:0000313" key="2">
    <source>
        <dbReference type="EMBL" id="QEO10403.1"/>
    </source>
</evidence>
<dbReference type="RefSeq" id="WP_149325820.1">
    <property type="nucleotide sequence ID" value="NZ_CP043504.1"/>
</dbReference>
<feature type="transmembrane region" description="Helical" evidence="1">
    <location>
        <begin position="193"/>
        <end position="214"/>
    </location>
</feature>
<evidence type="ECO:0000313" key="3">
    <source>
        <dbReference type="Proteomes" id="UP000322159"/>
    </source>
</evidence>
<keyword evidence="1" id="KW-1133">Transmembrane helix</keyword>
<dbReference type="KEGG" id="lyk:FLP23_10530"/>
<gene>
    <name evidence="2" type="ORF">FLP23_10530</name>
</gene>
<feature type="transmembrane region" description="Helical" evidence="1">
    <location>
        <begin position="34"/>
        <end position="55"/>
    </location>
</feature>
<dbReference type="OrthoDB" id="3209791at2"/>